<dbReference type="Pfam" id="PF03374">
    <property type="entry name" value="ANT"/>
    <property type="match status" value="1"/>
</dbReference>
<dbReference type="InterPro" id="IPR018875">
    <property type="entry name" value="Antirepressor_Ant_N"/>
</dbReference>
<reference evidence="3" key="1">
    <citation type="journal article" date="2016" name="Sci. Rep.">
        <title>Evaluation of genetic diversity among strains of the human gut commensal Bifidobacterium adolescentis.</title>
        <authorList>
            <person name="Duranti S."/>
            <person name="Milani C."/>
            <person name="Lugli G.A."/>
            <person name="Mancabelli L."/>
            <person name="Turroni F."/>
            <person name="Ferrario C."/>
            <person name="Mangifesta M."/>
            <person name="Viappiani A."/>
            <person name="Sanchez B."/>
            <person name="Margolles A."/>
            <person name="van Sinderen D."/>
            <person name="Ventura M."/>
        </authorList>
    </citation>
    <scope>NUCLEOTIDE SEQUENCE</scope>
    <source>
        <strain evidence="3">703B</strain>
    </source>
</reference>
<dbReference type="InterPro" id="IPR005039">
    <property type="entry name" value="Ant_C"/>
</dbReference>
<gene>
    <name evidence="3" type="ORF">B0703_06115</name>
</gene>
<reference evidence="3" key="2">
    <citation type="submission" date="2023-09" db="EMBL/GenBank/DDBJ databases">
        <title>Ecological and genomic based identification of the Bifidobacterium adolescentis prototype of the healthy human gut microbiota.</title>
        <authorList>
            <person name="Lugli G.A."/>
            <person name="Argentini C."/>
            <person name="Tarracchini C."/>
            <person name="Fontana F."/>
            <person name="Alessandri G."/>
            <person name="Mancabelli L."/>
            <person name="Milani C."/>
            <person name="Turroni F."/>
            <person name="Ventura M."/>
        </authorList>
    </citation>
    <scope>NUCLEOTIDE SEQUENCE</scope>
    <source>
        <strain evidence="3">703B</strain>
    </source>
</reference>
<accession>A0AAF0VD39</accession>
<name>A0AAF0VD39_BIFAD</name>
<evidence type="ECO:0000313" key="4">
    <source>
        <dbReference type="Proteomes" id="UP000193179"/>
    </source>
</evidence>
<feature type="domain" description="Antirepressor protein C-terminal" evidence="1">
    <location>
        <begin position="155"/>
        <end position="268"/>
    </location>
</feature>
<dbReference type="GO" id="GO:0003677">
    <property type="term" value="F:DNA binding"/>
    <property type="evidence" value="ECO:0007669"/>
    <property type="project" value="InterPro"/>
</dbReference>
<feature type="domain" description="Antirepressor protein ant N-terminal" evidence="2">
    <location>
        <begin position="7"/>
        <end position="119"/>
    </location>
</feature>
<evidence type="ECO:0000259" key="1">
    <source>
        <dbReference type="Pfam" id="PF03374"/>
    </source>
</evidence>
<evidence type="ECO:0000313" key="3">
    <source>
        <dbReference type="EMBL" id="WNE84586.1"/>
    </source>
</evidence>
<dbReference type="Pfam" id="PF10547">
    <property type="entry name" value="P22_AR_N"/>
    <property type="match status" value="1"/>
</dbReference>
<dbReference type="Proteomes" id="UP000193179">
    <property type="component" value="Chromosome"/>
</dbReference>
<sequence>MSNDIVEVPFNGSMMIAQRFDDGEIYAALKPICENIGIAYNGQWERLNRTPWATVRMIRTVGADGKHRDMVAISRKTLTMWLATIDTNRLSDEQARHNVTVYQQEAAEALDKYFNEGGAIRVSDADSDEDIMARAVLVAQKTIERKNQQLQAKDEQIRELEPKAKALDDFTNIPDALLVRDAAKLLSNDSNIQIGEHELRQWLVDNGWIYRQPNQSWCAASSRVRQGHMVMVSSRSHGIHKDGTPFAYPPTPKLTRKGLALIHQRLSEQSFERVLDAEVAA</sequence>
<dbReference type="AlphaFoldDB" id="A0AAF0VD39"/>
<dbReference type="EMBL" id="CP133648">
    <property type="protein sequence ID" value="WNE84586.1"/>
    <property type="molecule type" value="Genomic_DNA"/>
</dbReference>
<protein>
    <submittedName>
        <fullName evidence="3">Phage antirepressor N-terminal domain-containing protein</fullName>
    </submittedName>
</protein>
<dbReference type="RefSeq" id="WP_085346262.1">
    <property type="nucleotide sequence ID" value="NZ_CP133648.1"/>
</dbReference>
<organism evidence="3 4">
    <name type="scientific">Bifidobacterium adolescentis</name>
    <dbReference type="NCBI Taxonomy" id="1680"/>
    <lineage>
        <taxon>Bacteria</taxon>
        <taxon>Bacillati</taxon>
        <taxon>Actinomycetota</taxon>
        <taxon>Actinomycetes</taxon>
        <taxon>Bifidobacteriales</taxon>
        <taxon>Bifidobacteriaceae</taxon>
        <taxon>Bifidobacterium</taxon>
    </lineage>
</organism>
<proteinExistence type="predicted"/>
<dbReference type="PRINTS" id="PR01994">
    <property type="entry name" value="ANTIREPRESSR"/>
</dbReference>
<evidence type="ECO:0000259" key="2">
    <source>
        <dbReference type="Pfam" id="PF10547"/>
    </source>
</evidence>